<dbReference type="SUPFAM" id="SSF53244">
    <property type="entry name" value="MurD-like peptide ligases, peptide-binding domain"/>
    <property type="match status" value="1"/>
</dbReference>
<comment type="catalytic activity">
    <reaction evidence="13">
        <text>10-formyltetrahydrofolyl-(gamma-L-Glu)(n) + L-glutamate + ATP = 10-formyltetrahydrofolyl-(gamma-L-Glu)(n+1) + ADP + phosphate + H(+)</text>
        <dbReference type="Rhea" id="RHEA:51904"/>
        <dbReference type="Rhea" id="RHEA-COMP:13088"/>
        <dbReference type="Rhea" id="RHEA-COMP:14300"/>
        <dbReference type="ChEBI" id="CHEBI:15378"/>
        <dbReference type="ChEBI" id="CHEBI:29985"/>
        <dbReference type="ChEBI" id="CHEBI:30616"/>
        <dbReference type="ChEBI" id="CHEBI:43474"/>
        <dbReference type="ChEBI" id="CHEBI:134413"/>
        <dbReference type="ChEBI" id="CHEBI:456216"/>
        <dbReference type="EC" id="6.3.2.17"/>
    </reaction>
</comment>
<evidence type="ECO:0000256" key="16">
    <source>
        <dbReference type="PIRNR" id="PIRNR001563"/>
    </source>
</evidence>
<sequence>MKKNVILIRNDSLYNWIQYIKNFENNVHNNCLDHVSKIAKMLNLLPLSSYIFIVSGTNGKGSTCYFLEKLFLLSGYTVGLYTSPHLINYKERIRINGNIIDDIHHIKALSLIESVRHGIILNYFEFITLSALIIFKKKVLDVIILEVGIGGRCDPTNIVEPDISIITNVGLDHTEVLGTTLDSIAMEKYGIFRKKKVGILGDRLFPESIYRLALKNKILIKKIGQEWELQTFPHTWNFRYESFYLKCLPIPKISLIGSATALAAVFASRFNISNDIISKSLNQITLPGRFQIILKNPCVILDVAHNPPAALFLLQQLKNISSYGKLHAVVGMLKNKDIRNTLLTLIDIVDFWYCAPLNTVKSVDIIQYKKILPHNSCFVFDSIKCAFNYSYMCANKKDIILVFGSFYAVSEIYVYLKYLKK</sequence>
<dbReference type="GO" id="GO:0008841">
    <property type="term" value="F:dihydrofolate synthase activity"/>
    <property type="evidence" value="ECO:0007669"/>
    <property type="project" value="UniProtKB-EC"/>
</dbReference>
<dbReference type="InterPro" id="IPR004101">
    <property type="entry name" value="Mur_ligase_C"/>
</dbReference>
<dbReference type="InterPro" id="IPR036615">
    <property type="entry name" value="Mur_ligase_C_dom_sf"/>
</dbReference>
<keyword evidence="21" id="KW-1185">Reference proteome</keyword>
<comment type="pathway">
    <text evidence="2">Cofactor biosynthesis; tetrahydrofolate biosynthesis; 7,8-dihydrofolate from 2-amino-4-hydroxy-6-hydroxymethyl-7,8-dihydropteridine diphosphate and 4-aminobenzoate: step 2/2.</text>
</comment>
<keyword evidence="10" id="KW-0460">Magnesium</keyword>
<dbReference type="Gene3D" id="3.90.190.20">
    <property type="entry name" value="Mur ligase, C-terminal domain"/>
    <property type="match status" value="1"/>
</dbReference>
<evidence type="ECO:0000256" key="7">
    <source>
        <dbReference type="ARBA" id="ARBA00022723"/>
    </source>
</evidence>
<evidence type="ECO:0000256" key="6">
    <source>
        <dbReference type="ARBA" id="ARBA00022598"/>
    </source>
</evidence>
<dbReference type="EMBL" id="AP019379">
    <property type="protein sequence ID" value="BBI01150.1"/>
    <property type="molecule type" value="Genomic_DNA"/>
</dbReference>
<dbReference type="PANTHER" id="PTHR11136:SF0">
    <property type="entry name" value="DIHYDROFOLATE SYNTHETASE-RELATED"/>
    <property type="match status" value="1"/>
</dbReference>
<dbReference type="PROSITE" id="PS01012">
    <property type="entry name" value="FOLYLPOLYGLU_SYNT_2"/>
    <property type="match status" value="1"/>
</dbReference>
<evidence type="ECO:0000256" key="15">
    <source>
        <dbReference type="ARBA" id="ARBA00049161"/>
    </source>
</evidence>
<dbReference type="GO" id="GO:0046872">
    <property type="term" value="F:metal ion binding"/>
    <property type="evidence" value="ECO:0007669"/>
    <property type="project" value="UniProtKB-KW"/>
</dbReference>
<keyword evidence="7" id="KW-0479">Metal-binding</keyword>
<comment type="catalytic activity">
    <reaction evidence="12">
        <text>(6S)-5,6,7,8-tetrahydrofolyl-(gamma-L-Glu)(n) + L-glutamate + ATP = (6S)-5,6,7,8-tetrahydrofolyl-(gamma-L-Glu)(n+1) + ADP + phosphate + H(+)</text>
        <dbReference type="Rhea" id="RHEA:10580"/>
        <dbReference type="Rhea" id="RHEA-COMP:14738"/>
        <dbReference type="Rhea" id="RHEA-COMP:14740"/>
        <dbReference type="ChEBI" id="CHEBI:15378"/>
        <dbReference type="ChEBI" id="CHEBI:29985"/>
        <dbReference type="ChEBI" id="CHEBI:30616"/>
        <dbReference type="ChEBI" id="CHEBI:43474"/>
        <dbReference type="ChEBI" id="CHEBI:141005"/>
        <dbReference type="ChEBI" id="CHEBI:456216"/>
        <dbReference type="EC" id="6.3.2.17"/>
    </reaction>
</comment>
<evidence type="ECO:0000256" key="5">
    <source>
        <dbReference type="ARBA" id="ARBA00019357"/>
    </source>
</evidence>
<dbReference type="InterPro" id="IPR018109">
    <property type="entry name" value="Folylpolyglutamate_synth_CS"/>
</dbReference>
<dbReference type="InterPro" id="IPR001645">
    <property type="entry name" value="Folylpolyglutamate_synth"/>
</dbReference>
<dbReference type="SUPFAM" id="SSF53623">
    <property type="entry name" value="MurD-like peptide ligases, catalytic domain"/>
    <property type="match status" value="1"/>
</dbReference>
<comment type="catalytic activity">
    <reaction evidence="15">
        <text>7,8-dihydropteroate + L-glutamate + ATP = 7,8-dihydrofolate + ADP + phosphate + H(+)</text>
        <dbReference type="Rhea" id="RHEA:23584"/>
        <dbReference type="ChEBI" id="CHEBI:15378"/>
        <dbReference type="ChEBI" id="CHEBI:17839"/>
        <dbReference type="ChEBI" id="CHEBI:29985"/>
        <dbReference type="ChEBI" id="CHEBI:30616"/>
        <dbReference type="ChEBI" id="CHEBI:43474"/>
        <dbReference type="ChEBI" id="CHEBI:57451"/>
        <dbReference type="ChEBI" id="CHEBI:456216"/>
        <dbReference type="EC" id="6.3.2.12"/>
    </reaction>
</comment>
<dbReference type="OrthoDB" id="9809356at2"/>
<comment type="similarity">
    <text evidence="4 16">Belongs to the folylpolyglutamate synthase family.</text>
</comment>
<evidence type="ECO:0000256" key="10">
    <source>
        <dbReference type="ARBA" id="ARBA00022842"/>
    </source>
</evidence>
<keyword evidence="17" id="KW-0472">Membrane</keyword>
<evidence type="ECO:0000256" key="2">
    <source>
        <dbReference type="ARBA" id="ARBA00004799"/>
    </source>
</evidence>
<evidence type="ECO:0000256" key="1">
    <source>
        <dbReference type="ARBA" id="ARBA00002714"/>
    </source>
</evidence>
<evidence type="ECO:0000256" key="13">
    <source>
        <dbReference type="ARBA" id="ARBA00047808"/>
    </source>
</evidence>
<dbReference type="GO" id="GO:0004326">
    <property type="term" value="F:tetrahydrofolylpolyglutamate synthase activity"/>
    <property type="evidence" value="ECO:0007669"/>
    <property type="project" value="UniProtKB-EC"/>
</dbReference>
<gene>
    <name evidence="20" type="primary">folC</name>
    <name evidence="20" type="ORF">BUCNMO_135</name>
</gene>
<evidence type="ECO:0000256" key="11">
    <source>
        <dbReference type="ARBA" id="ARBA00022909"/>
    </source>
</evidence>
<dbReference type="PANTHER" id="PTHR11136">
    <property type="entry name" value="FOLYLPOLYGLUTAMATE SYNTHASE-RELATED"/>
    <property type="match status" value="1"/>
</dbReference>
<comment type="pathway">
    <text evidence="3">Cofactor biosynthesis; tetrahydrofolylpolyglutamate biosynthesis.</text>
</comment>
<dbReference type="NCBIfam" id="TIGR01499">
    <property type="entry name" value="folC"/>
    <property type="match status" value="1"/>
</dbReference>
<dbReference type="InterPro" id="IPR013221">
    <property type="entry name" value="Mur_ligase_cen"/>
</dbReference>
<comment type="function">
    <text evidence="1 16">Functions in two distinct reactions of the de novo folate biosynthetic pathway. Catalyzes the addition of a glutamate residue to dihydropteroate (7,8-dihydropteroate or H2Pte) to form dihydrofolate (7,8-dihydrofolate monoglutamate or H2Pte-Glu). Also catalyzes successive additions of L-glutamate to tetrahydrofolate or 10-formyltetrahydrofolate or 5,10-methylenetetrahydrofolate, leading to folylpolyglutamate derivatives.</text>
</comment>
<evidence type="ECO:0000256" key="8">
    <source>
        <dbReference type="ARBA" id="ARBA00022741"/>
    </source>
</evidence>
<dbReference type="NCBIfam" id="NF008101">
    <property type="entry name" value="PRK10846.1"/>
    <property type="match status" value="1"/>
</dbReference>
<feature type="transmembrane region" description="Helical" evidence="17">
    <location>
        <begin position="399"/>
        <end position="416"/>
    </location>
</feature>
<dbReference type="Pfam" id="PF02875">
    <property type="entry name" value="Mur_ligase_C"/>
    <property type="match status" value="1"/>
</dbReference>
<dbReference type="GO" id="GO:0005524">
    <property type="term" value="F:ATP binding"/>
    <property type="evidence" value="ECO:0007669"/>
    <property type="project" value="UniProtKB-KW"/>
</dbReference>
<evidence type="ECO:0000313" key="21">
    <source>
        <dbReference type="Proteomes" id="UP000317544"/>
    </source>
</evidence>
<accession>A0A455TA37</accession>
<feature type="domain" description="Mur ligase C-terminal" evidence="18">
    <location>
        <begin position="288"/>
        <end position="406"/>
    </location>
</feature>
<keyword evidence="11" id="KW-0289">Folate biosynthesis</keyword>
<protein>
    <recommendedName>
        <fullName evidence="5 16">Dihydrofolate synthase/folylpolyglutamate synthase</fullName>
    </recommendedName>
</protein>
<dbReference type="InterPro" id="IPR036565">
    <property type="entry name" value="Mur-like_cat_sf"/>
</dbReference>
<evidence type="ECO:0000259" key="19">
    <source>
        <dbReference type="Pfam" id="PF08245"/>
    </source>
</evidence>
<keyword evidence="8 16" id="KW-0547">Nucleotide-binding</keyword>
<proteinExistence type="inferred from homology"/>
<comment type="catalytic activity">
    <reaction evidence="14">
        <text>(6R)-5,10-methylenetetrahydrofolyl-(gamma-L-Glu)(n) + L-glutamate + ATP = (6R)-5,10-methylenetetrahydrofolyl-(gamma-L-Glu)(n+1) + ADP + phosphate + H(+)</text>
        <dbReference type="Rhea" id="RHEA:51912"/>
        <dbReference type="Rhea" id="RHEA-COMP:13257"/>
        <dbReference type="Rhea" id="RHEA-COMP:13258"/>
        <dbReference type="ChEBI" id="CHEBI:15378"/>
        <dbReference type="ChEBI" id="CHEBI:29985"/>
        <dbReference type="ChEBI" id="CHEBI:30616"/>
        <dbReference type="ChEBI" id="CHEBI:43474"/>
        <dbReference type="ChEBI" id="CHEBI:136572"/>
        <dbReference type="ChEBI" id="CHEBI:456216"/>
        <dbReference type="EC" id="6.3.2.17"/>
    </reaction>
</comment>
<dbReference type="Gene3D" id="3.40.1190.10">
    <property type="entry name" value="Mur-like, catalytic domain"/>
    <property type="match status" value="1"/>
</dbReference>
<organism evidence="20 21">
    <name type="scientific">Buchnera aphidicola</name>
    <name type="common">Nipponaphis monzeni</name>
    <dbReference type="NCBI Taxonomy" id="2495405"/>
    <lineage>
        <taxon>Bacteria</taxon>
        <taxon>Pseudomonadati</taxon>
        <taxon>Pseudomonadota</taxon>
        <taxon>Gammaproteobacteria</taxon>
        <taxon>Enterobacterales</taxon>
        <taxon>Erwiniaceae</taxon>
        <taxon>Buchnera</taxon>
    </lineage>
</organism>
<keyword evidence="17" id="KW-0812">Transmembrane</keyword>
<evidence type="ECO:0000256" key="3">
    <source>
        <dbReference type="ARBA" id="ARBA00005150"/>
    </source>
</evidence>
<evidence type="ECO:0000256" key="17">
    <source>
        <dbReference type="SAM" id="Phobius"/>
    </source>
</evidence>
<dbReference type="RefSeq" id="WP_158344694.1">
    <property type="nucleotide sequence ID" value="NZ_AP019379.1"/>
</dbReference>
<dbReference type="GO" id="GO:0005737">
    <property type="term" value="C:cytoplasm"/>
    <property type="evidence" value="ECO:0007669"/>
    <property type="project" value="TreeGrafter"/>
</dbReference>
<dbReference type="GO" id="GO:0046656">
    <property type="term" value="P:folic acid biosynthetic process"/>
    <property type="evidence" value="ECO:0007669"/>
    <property type="project" value="UniProtKB-KW"/>
</dbReference>
<evidence type="ECO:0000256" key="4">
    <source>
        <dbReference type="ARBA" id="ARBA00008276"/>
    </source>
</evidence>
<evidence type="ECO:0000313" key="20">
    <source>
        <dbReference type="EMBL" id="BBI01150.1"/>
    </source>
</evidence>
<keyword evidence="17" id="KW-1133">Transmembrane helix</keyword>
<dbReference type="UniPathway" id="UPA00077">
    <property type="reaction ID" value="UER00157"/>
</dbReference>
<keyword evidence="9 16" id="KW-0067">ATP-binding</keyword>
<evidence type="ECO:0000256" key="9">
    <source>
        <dbReference type="ARBA" id="ARBA00022840"/>
    </source>
</evidence>
<evidence type="ECO:0000259" key="18">
    <source>
        <dbReference type="Pfam" id="PF02875"/>
    </source>
</evidence>
<dbReference type="Pfam" id="PF08245">
    <property type="entry name" value="Mur_ligase_M"/>
    <property type="match status" value="1"/>
</dbReference>
<feature type="domain" description="Mur ligase central" evidence="19">
    <location>
        <begin position="54"/>
        <end position="199"/>
    </location>
</feature>
<dbReference type="PIRSF" id="PIRSF001563">
    <property type="entry name" value="Folylpolyglu_synth"/>
    <property type="match status" value="1"/>
</dbReference>
<reference evidence="20 21" key="1">
    <citation type="journal article" date="2019" name="Proc. Natl. Acad. Sci. U.S.A.">
        <title>Exaggeration and cooption of innate immunity for social defense.</title>
        <authorList>
            <person name="Kutsukake M."/>
            <person name="Moriyama M."/>
            <person name="Shigenobu S."/>
            <person name="Meng X.-Y."/>
            <person name="Nikoh N."/>
            <person name="Noda C."/>
            <person name="Kobayashi S."/>
            <person name="Fukatsu T."/>
        </authorList>
    </citation>
    <scope>NUCLEOTIDE SEQUENCE [LARGE SCALE GENOMIC DNA]</scope>
    <source>
        <strain evidence="20 21">Nmo</strain>
    </source>
</reference>
<keyword evidence="6 16" id="KW-0436">Ligase</keyword>
<evidence type="ECO:0000256" key="12">
    <source>
        <dbReference type="ARBA" id="ARBA00047493"/>
    </source>
</evidence>
<dbReference type="Proteomes" id="UP000317544">
    <property type="component" value="Chromosome"/>
</dbReference>
<dbReference type="AlphaFoldDB" id="A0A455TA37"/>
<name>A0A455TA37_9GAMM</name>
<evidence type="ECO:0000256" key="14">
    <source>
        <dbReference type="ARBA" id="ARBA00049035"/>
    </source>
</evidence>
<dbReference type="GO" id="GO:0046654">
    <property type="term" value="P:tetrahydrofolate biosynthetic process"/>
    <property type="evidence" value="ECO:0007669"/>
    <property type="project" value="UniProtKB-UniPathway"/>
</dbReference>